<evidence type="ECO:0000313" key="4">
    <source>
        <dbReference type="Proteomes" id="UP001301152"/>
    </source>
</evidence>
<dbReference type="EMBL" id="JAPIUZ010000001">
    <property type="protein sequence ID" value="MCX2562926.1"/>
    <property type="molecule type" value="Genomic_DNA"/>
</dbReference>
<keyword evidence="4" id="KW-1185">Reference proteome</keyword>
<dbReference type="InterPro" id="IPR004919">
    <property type="entry name" value="GmrSD_N"/>
</dbReference>
<organism evidence="3 4">
    <name type="scientific">Acetobacter thailandicus</name>
    <dbReference type="NCBI Taxonomy" id="1502842"/>
    <lineage>
        <taxon>Bacteria</taxon>
        <taxon>Pseudomonadati</taxon>
        <taxon>Pseudomonadota</taxon>
        <taxon>Alphaproteobacteria</taxon>
        <taxon>Acetobacterales</taxon>
        <taxon>Acetobacteraceae</taxon>
        <taxon>Acetobacter</taxon>
    </lineage>
</organism>
<dbReference type="RefSeq" id="WP_173559976.1">
    <property type="nucleotide sequence ID" value="NZ_JAPIUZ010000001.1"/>
</dbReference>
<dbReference type="Pfam" id="PF25202">
    <property type="entry name" value="DUF7834"/>
    <property type="match status" value="1"/>
</dbReference>
<proteinExistence type="predicted"/>
<dbReference type="Pfam" id="PF03235">
    <property type="entry name" value="GmrSD_N"/>
    <property type="match status" value="1"/>
</dbReference>
<protein>
    <submittedName>
        <fullName evidence="3">DUF262 domain-containing protein</fullName>
    </submittedName>
</protein>
<dbReference type="Proteomes" id="UP001301152">
    <property type="component" value="Unassembled WGS sequence"/>
</dbReference>
<evidence type="ECO:0000259" key="2">
    <source>
        <dbReference type="Pfam" id="PF25202"/>
    </source>
</evidence>
<evidence type="ECO:0000259" key="1">
    <source>
        <dbReference type="Pfam" id="PF03235"/>
    </source>
</evidence>
<comment type="caution">
    <text evidence="3">The sequence shown here is derived from an EMBL/GenBank/DDBJ whole genome shotgun (WGS) entry which is preliminary data.</text>
</comment>
<feature type="domain" description="DUF7834" evidence="2">
    <location>
        <begin position="206"/>
        <end position="448"/>
    </location>
</feature>
<name>A0ABT3QCB8_9PROT</name>
<evidence type="ECO:0000313" key="3">
    <source>
        <dbReference type="EMBL" id="MCX2562926.1"/>
    </source>
</evidence>
<dbReference type="PANTHER" id="PTHR35149">
    <property type="entry name" value="SLL5132 PROTEIN"/>
    <property type="match status" value="1"/>
</dbReference>
<gene>
    <name evidence="3" type="ORF">OQ497_02930</name>
</gene>
<accession>A0ABT3QCB8</accession>
<reference evidence="3 4" key="1">
    <citation type="submission" date="2022-11" db="EMBL/GenBank/DDBJ databases">
        <title>Genome sequencing of Acetobacter type strain.</title>
        <authorList>
            <person name="Heo J."/>
            <person name="Lee D."/>
            <person name="Han B.-H."/>
            <person name="Hong S.-B."/>
            <person name="Kwon S.-W."/>
        </authorList>
    </citation>
    <scope>NUCLEOTIDE SEQUENCE [LARGE SCALE GENOMIC DNA]</scope>
    <source>
        <strain evidence="3 4">KACC 21253</strain>
    </source>
</reference>
<dbReference type="PANTHER" id="PTHR35149:SF2">
    <property type="entry name" value="DUF262 DOMAIN-CONTAINING PROTEIN"/>
    <property type="match status" value="1"/>
</dbReference>
<dbReference type="InterPro" id="IPR057156">
    <property type="entry name" value="DUF7834"/>
</dbReference>
<feature type="domain" description="GmrSD restriction endonucleases N-terminal" evidence="1">
    <location>
        <begin position="19"/>
        <end position="194"/>
    </location>
</feature>
<sequence>MTAPQGNRTTVSGQIITVSELLANSSLKIPFYQRPYKWTGQNISQLLSDITTHSEKSAWRLGSIVLHLDEYGNNNIVDGQQRTLSLLLCVQALLQKEGLSNKTLKEQLHTLARQMIVPEFSDLISQNNIRQNYLTVSRIISRPDFTEEHALFLLNKCEVVVVTLNNLSEAFQFFDSQNARGRDLAPHDLLKAFHLREFSLSDEKKKTEAVEKWEAIAPEKLAKLFSDYLFRIRKWSANSRARYFSKQDIDLFKGININTVARYPYTRQLHITHQFVDHYNAQYERHIDEQTLHFPFQIDQKIINGRRFFDFVSHYQQQIVQCDLLFKGSEAPAPDIKLTGYAGAIIQAINTYEGQYRKGDRYVRALFDCLLIFYMDKFGHAEIASAIERIFIWAYSLRLKHYAIQAAGMDNYVLAHNLFRILKDATTPADFLCVTLPVVHTIKSSKINKIEALFREMEYYAE</sequence>